<feature type="transmembrane region" description="Helical" evidence="8">
    <location>
        <begin position="112"/>
        <end position="135"/>
    </location>
</feature>
<dbReference type="GO" id="GO:0006865">
    <property type="term" value="P:amino acid transport"/>
    <property type="evidence" value="ECO:0007669"/>
    <property type="project" value="UniProtKB-KW"/>
</dbReference>
<evidence type="ECO:0000256" key="1">
    <source>
        <dbReference type="ARBA" id="ARBA00004370"/>
    </source>
</evidence>
<evidence type="ECO:0000313" key="10">
    <source>
        <dbReference type="EMBL" id="KAL2496643.1"/>
    </source>
</evidence>
<dbReference type="AlphaFoldDB" id="A0ABD1S9X6"/>
<dbReference type="PANTHER" id="PTHR48017">
    <property type="entry name" value="OS05G0424000 PROTEIN-RELATED"/>
    <property type="match status" value="1"/>
</dbReference>
<gene>
    <name evidence="10" type="ORF">Fot_40400</name>
</gene>
<dbReference type="GO" id="GO:0016020">
    <property type="term" value="C:membrane"/>
    <property type="evidence" value="ECO:0007669"/>
    <property type="project" value="UniProtKB-SubCell"/>
</dbReference>
<protein>
    <submittedName>
        <fullName evidence="10">Amino acid permease 7</fullName>
    </submittedName>
</protein>
<keyword evidence="2" id="KW-0813">Transport</keyword>
<keyword evidence="11" id="KW-1185">Reference proteome</keyword>
<keyword evidence="4" id="KW-0029">Amino-acid transport</keyword>
<feature type="transmembrane region" description="Helical" evidence="8">
    <location>
        <begin position="50"/>
        <end position="67"/>
    </location>
</feature>
<accession>A0ABD1S9X6</accession>
<comment type="subcellular location">
    <subcellularLocation>
        <location evidence="1">Membrane</location>
    </subcellularLocation>
</comment>
<feature type="compositionally biased region" description="Basic and acidic residues" evidence="7">
    <location>
        <begin position="23"/>
        <end position="33"/>
    </location>
</feature>
<evidence type="ECO:0000256" key="2">
    <source>
        <dbReference type="ARBA" id="ARBA00022448"/>
    </source>
</evidence>
<evidence type="ECO:0000256" key="5">
    <source>
        <dbReference type="ARBA" id="ARBA00022989"/>
    </source>
</evidence>
<sequence length="153" mass="16306">MRTGEAVTANLLTPISPKVAKTKKSEKERRDPKGGGGEGRRKKVQAIDHIINGVIGTAVLSMAWSLAQLGGPVDCRPNAWVVFGTPKLVNEQMQMKNALKTPPPENSTMKKASITALLITTALFICCGCFGYAAFSNQSPGNLLAGFYESLLA</sequence>
<feature type="region of interest" description="Disordered" evidence="7">
    <location>
        <begin position="1"/>
        <end position="42"/>
    </location>
</feature>
<evidence type="ECO:0000256" key="8">
    <source>
        <dbReference type="SAM" id="Phobius"/>
    </source>
</evidence>
<proteinExistence type="predicted"/>
<evidence type="ECO:0000256" key="6">
    <source>
        <dbReference type="ARBA" id="ARBA00023136"/>
    </source>
</evidence>
<keyword evidence="6 8" id="KW-0472">Membrane</keyword>
<evidence type="ECO:0000256" key="4">
    <source>
        <dbReference type="ARBA" id="ARBA00022970"/>
    </source>
</evidence>
<keyword evidence="3 8" id="KW-0812">Transmembrane</keyword>
<evidence type="ECO:0000313" key="11">
    <source>
        <dbReference type="Proteomes" id="UP001604277"/>
    </source>
</evidence>
<reference evidence="11" key="1">
    <citation type="submission" date="2024-07" db="EMBL/GenBank/DDBJ databases">
        <title>Two chromosome-level genome assemblies of Korean endemic species Abeliophyllum distichum and Forsythia ovata (Oleaceae).</title>
        <authorList>
            <person name="Jang H."/>
        </authorList>
    </citation>
    <scope>NUCLEOTIDE SEQUENCE [LARGE SCALE GENOMIC DNA]</scope>
</reference>
<evidence type="ECO:0000256" key="7">
    <source>
        <dbReference type="SAM" id="MobiDB-lite"/>
    </source>
</evidence>
<comment type="caution">
    <text evidence="10">The sequence shown here is derived from an EMBL/GenBank/DDBJ whole genome shotgun (WGS) entry which is preliminary data.</text>
</comment>
<dbReference type="Pfam" id="PF01490">
    <property type="entry name" value="Aa_trans"/>
    <property type="match status" value="1"/>
</dbReference>
<organism evidence="10 11">
    <name type="scientific">Forsythia ovata</name>
    <dbReference type="NCBI Taxonomy" id="205694"/>
    <lineage>
        <taxon>Eukaryota</taxon>
        <taxon>Viridiplantae</taxon>
        <taxon>Streptophyta</taxon>
        <taxon>Embryophyta</taxon>
        <taxon>Tracheophyta</taxon>
        <taxon>Spermatophyta</taxon>
        <taxon>Magnoliopsida</taxon>
        <taxon>eudicotyledons</taxon>
        <taxon>Gunneridae</taxon>
        <taxon>Pentapetalae</taxon>
        <taxon>asterids</taxon>
        <taxon>lamiids</taxon>
        <taxon>Lamiales</taxon>
        <taxon>Oleaceae</taxon>
        <taxon>Forsythieae</taxon>
        <taxon>Forsythia</taxon>
    </lineage>
</organism>
<evidence type="ECO:0000259" key="9">
    <source>
        <dbReference type="Pfam" id="PF01490"/>
    </source>
</evidence>
<evidence type="ECO:0000256" key="3">
    <source>
        <dbReference type="ARBA" id="ARBA00022692"/>
    </source>
</evidence>
<keyword evidence="5 8" id="KW-1133">Transmembrane helix</keyword>
<feature type="domain" description="Amino acid transporter transmembrane" evidence="9">
    <location>
        <begin position="93"/>
        <end position="148"/>
    </location>
</feature>
<dbReference type="Proteomes" id="UP001604277">
    <property type="component" value="Unassembled WGS sequence"/>
</dbReference>
<dbReference type="EMBL" id="JBFOLJ010000011">
    <property type="protein sequence ID" value="KAL2496643.1"/>
    <property type="molecule type" value="Genomic_DNA"/>
</dbReference>
<dbReference type="InterPro" id="IPR013057">
    <property type="entry name" value="AA_transpt_TM"/>
</dbReference>
<name>A0ABD1S9X6_9LAMI</name>